<sequence length="77" mass="8794">MDQMKSNSMIHDLQFDYLTNKVEVVQVEIPLTTKTGNPWLDKVGCFQDDPTFDDLQVEIEAYRQAIDREIGSDGGRS</sequence>
<keyword evidence="2" id="KW-1185">Reference proteome</keyword>
<protein>
    <submittedName>
        <fullName evidence="1">Uncharacterized protein</fullName>
    </submittedName>
</protein>
<proteinExistence type="predicted"/>
<evidence type="ECO:0000313" key="1">
    <source>
        <dbReference type="EMBL" id="OJJ25672.1"/>
    </source>
</evidence>
<organism evidence="1 2">
    <name type="scientific">Roseofilum reptotaenium AO1-A</name>
    <dbReference type="NCBI Taxonomy" id="1925591"/>
    <lineage>
        <taxon>Bacteria</taxon>
        <taxon>Bacillati</taxon>
        <taxon>Cyanobacteriota</taxon>
        <taxon>Cyanophyceae</taxon>
        <taxon>Desertifilales</taxon>
        <taxon>Desertifilaceae</taxon>
        <taxon>Roseofilum</taxon>
    </lineage>
</organism>
<dbReference type="EMBL" id="MLAW01000014">
    <property type="protein sequence ID" value="OJJ25672.1"/>
    <property type="molecule type" value="Genomic_DNA"/>
</dbReference>
<name>A0A1L9QSP4_9CYAN</name>
<evidence type="ECO:0000313" key="2">
    <source>
        <dbReference type="Proteomes" id="UP000183940"/>
    </source>
</evidence>
<comment type="caution">
    <text evidence="1">The sequence shown here is derived from an EMBL/GenBank/DDBJ whole genome shotgun (WGS) entry which is preliminary data.</text>
</comment>
<dbReference type="Proteomes" id="UP000183940">
    <property type="component" value="Unassembled WGS sequence"/>
</dbReference>
<accession>A0A1L9QSP4</accession>
<gene>
    <name evidence="1" type="ORF">BI308_10120</name>
</gene>
<reference evidence="1" key="1">
    <citation type="submission" date="2016-10" db="EMBL/GenBank/DDBJ databases">
        <title>CRISPR-Cas defence system in Roseofilum reptotaenium: evidence of a bacteriophage-cyanobacterium arms race in the coral black band disease.</title>
        <authorList>
            <person name="Buerger P."/>
            <person name="Wood-Charlson E.M."/>
            <person name="Weynberg K.D."/>
            <person name="Willis B."/>
            <person name="Van Oppen M.J."/>
        </authorList>
    </citation>
    <scope>NUCLEOTIDE SEQUENCE [LARGE SCALE GENOMIC DNA]</scope>
    <source>
        <strain evidence="1">AO1-A</strain>
    </source>
</reference>
<dbReference type="AlphaFoldDB" id="A0A1L9QSP4"/>